<evidence type="ECO:0000256" key="1">
    <source>
        <dbReference type="ARBA" id="ARBA00022603"/>
    </source>
</evidence>
<name>A0AAP8SVD8_9VIBR</name>
<evidence type="ECO:0000259" key="4">
    <source>
        <dbReference type="PROSITE" id="PS50970"/>
    </source>
</evidence>
<feature type="domain" description="Hcy-binding" evidence="4">
    <location>
        <begin position="5"/>
        <end position="308"/>
    </location>
</feature>
<feature type="binding site" evidence="3">
    <location>
        <position position="225"/>
    </location>
    <ligand>
        <name>Zn(2+)</name>
        <dbReference type="ChEBI" id="CHEBI:29105"/>
    </ligand>
</feature>
<comment type="cofactor">
    <cofactor evidence="3">
        <name>Zn(2+)</name>
        <dbReference type="ChEBI" id="CHEBI:29105"/>
    </cofactor>
</comment>
<proteinExistence type="predicted"/>
<dbReference type="GO" id="GO:0008168">
    <property type="term" value="F:methyltransferase activity"/>
    <property type="evidence" value="ECO:0007669"/>
    <property type="project" value="UniProtKB-UniRule"/>
</dbReference>
<protein>
    <submittedName>
        <fullName evidence="5">Homocysteine methyltransferase</fullName>
    </submittedName>
</protein>
<reference evidence="6" key="1">
    <citation type="submission" date="2016-07" db="EMBL/GenBank/DDBJ databases">
        <title>Nontailed viruses are major unrecognized killers of bacteria in the ocean.</title>
        <authorList>
            <person name="Kauffman K."/>
            <person name="Hussain F."/>
            <person name="Yang J."/>
            <person name="Arevalo P."/>
            <person name="Brown J."/>
            <person name="Cutler M."/>
            <person name="Kelly L."/>
            <person name="Polz M.F."/>
        </authorList>
    </citation>
    <scope>NUCLEOTIDE SEQUENCE [LARGE SCALE GENOMIC DNA]</scope>
    <source>
        <strain evidence="6">10N.222.49.A5</strain>
    </source>
</reference>
<accession>A0AAP8SVD8</accession>
<dbReference type="Pfam" id="PF02574">
    <property type="entry name" value="S-methyl_trans"/>
    <property type="match status" value="1"/>
</dbReference>
<dbReference type="PROSITE" id="PS50970">
    <property type="entry name" value="HCY"/>
    <property type="match status" value="1"/>
</dbReference>
<dbReference type="SUPFAM" id="SSF82282">
    <property type="entry name" value="Homocysteine S-methyltransferase"/>
    <property type="match status" value="1"/>
</dbReference>
<dbReference type="GO" id="GO:0046872">
    <property type="term" value="F:metal ion binding"/>
    <property type="evidence" value="ECO:0007669"/>
    <property type="project" value="UniProtKB-KW"/>
</dbReference>
<feature type="binding site" evidence="3">
    <location>
        <position position="293"/>
    </location>
    <ligand>
        <name>Zn(2+)</name>
        <dbReference type="ChEBI" id="CHEBI:29105"/>
    </ligand>
</feature>
<dbReference type="InterPro" id="IPR036589">
    <property type="entry name" value="HCY_dom_sf"/>
</dbReference>
<keyword evidence="1 3" id="KW-0489">Methyltransferase</keyword>
<organism evidence="5 6">
    <name type="scientific">Vibrio breoganii</name>
    <dbReference type="NCBI Taxonomy" id="553239"/>
    <lineage>
        <taxon>Bacteria</taxon>
        <taxon>Pseudomonadati</taxon>
        <taxon>Pseudomonadota</taxon>
        <taxon>Gammaproteobacteria</taxon>
        <taxon>Vibrionales</taxon>
        <taxon>Vibrionaceae</taxon>
        <taxon>Vibrio</taxon>
    </lineage>
</organism>
<dbReference type="AlphaFoldDB" id="A0AAP8SVD8"/>
<feature type="binding site" evidence="3">
    <location>
        <position position="294"/>
    </location>
    <ligand>
        <name>Zn(2+)</name>
        <dbReference type="ChEBI" id="CHEBI:29105"/>
    </ligand>
</feature>
<keyword evidence="3" id="KW-0862">Zinc</keyword>
<keyword evidence="3" id="KW-0479">Metal-binding</keyword>
<dbReference type="EMBL" id="MDBO01000117">
    <property type="protein sequence ID" value="PMP06673.1"/>
    <property type="molecule type" value="Genomic_DNA"/>
</dbReference>
<dbReference type="Gene3D" id="3.20.20.330">
    <property type="entry name" value="Homocysteine-binding-like domain"/>
    <property type="match status" value="1"/>
</dbReference>
<keyword evidence="2 3" id="KW-0808">Transferase</keyword>
<evidence type="ECO:0000256" key="2">
    <source>
        <dbReference type="ARBA" id="ARBA00022679"/>
    </source>
</evidence>
<gene>
    <name evidence="5" type="ORF">BCS93_17185</name>
</gene>
<evidence type="ECO:0000313" key="6">
    <source>
        <dbReference type="Proteomes" id="UP000235611"/>
    </source>
</evidence>
<dbReference type="PANTHER" id="PTHR11103">
    <property type="entry name" value="SLR1189 PROTEIN"/>
    <property type="match status" value="1"/>
</dbReference>
<dbReference type="InterPro" id="IPR003726">
    <property type="entry name" value="HCY_dom"/>
</dbReference>
<evidence type="ECO:0000313" key="5">
    <source>
        <dbReference type="EMBL" id="PMP06673.1"/>
    </source>
</evidence>
<comment type="caution">
    <text evidence="5">The sequence shown here is derived from an EMBL/GenBank/DDBJ whole genome shotgun (WGS) entry which is preliminary data.</text>
</comment>
<evidence type="ECO:0000256" key="3">
    <source>
        <dbReference type="PROSITE-ProRule" id="PRU00333"/>
    </source>
</evidence>
<sequence length="311" mass="34388">MVNHRRHLIEDMTIPTLCYTGIDTELLFTHNQPLLGYASYPLLAKSSTRAIIEKMYIDLIALAKRYQTAVILDAMTWIASSQRGAMIGLNEHQLRDFNLDAIDLMAQVRDRCGDLPTLLSAQIGPREDGYQANNQMSANESLGYHSAQIDTYKLTKADFITASTLSYPEEAAGIVLAAKSANIPVVVSFTVELDGNLPNGESLEDAIAKVDGLTKRYASYFMINCAHPSHFSHSFTQQPWEQRIKGIVVNASKCSHAELDRCETLDSGDPFSLGKEVAEICRQNTQISVVGGCCGTNLDHLEQIMKNLRES</sequence>
<dbReference type="PANTHER" id="PTHR11103:SF18">
    <property type="entry name" value="SLR1189 PROTEIN"/>
    <property type="match status" value="1"/>
</dbReference>
<dbReference type="GO" id="GO:0032259">
    <property type="term" value="P:methylation"/>
    <property type="evidence" value="ECO:0007669"/>
    <property type="project" value="UniProtKB-KW"/>
</dbReference>
<dbReference type="Proteomes" id="UP000235611">
    <property type="component" value="Unassembled WGS sequence"/>
</dbReference>